<dbReference type="GO" id="GO:0005737">
    <property type="term" value="C:cytoplasm"/>
    <property type="evidence" value="ECO:0007669"/>
    <property type="project" value="UniProtKB-SubCell"/>
</dbReference>
<dbReference type="PANTHER" id="PTHR20275">
    <property type="entry name" value="NAD KINASE"/>
    <property type="match status" value="1"/>
</dbReference>
<dbReference type="SUPFAM" id="SSF111331">
    <property type="entry name" value="NAD kinase/diacylglycerol kinase-like"/>
    <property type="match status" value="1"/>
</dbReference>
<evidence type="ECO:0000313" key="7">
    <source>
        <dbReference type="EMBL" id="RFM24075.1"/>
    </source>
</evidence>
<reference evidence="7 8" key="1">
    <citation type="journal article" date="2011" name="ISME J.">
        <title>Community ecology of hot spring cyanobacterial mats: predominant populations and their functional potential.</title>
        <authorList>
            <person name="Klatt C.G."/>
            <person name="Wood J.M."/>
            <person name="Rusch D.B."/>
            <person name="Bateson M.M."/>
            <person name="Hamamura N."/>
            <person name="Heidelberg J.F."/>
            <person name="Grossman A.R."/>
            <person name="Bhaya D."/>
            <person name="Cohan F.M."/>
            <person name="Kuhl M."/>
            <person name="Bryant D.A."/>
            <person name="Ward D.M."/>
        </authorList>
    </citation>
    <scope>NUCLEOTIDE SEQUENCE [LARGE SCALE GENOMIC DNA]</scope>
    <source>
        <strain evidence="7">OS</strain>
    </source>
</reference>
<dbReference type="GO" id="GO:0046872">
    <property type="term" value="F:metal ion binding"/>
    <property type="evidence" value="ECO:0007669"/>
    <property type="project" value="UniProtKB-UniRule"/>
</dbReference>
<accession>A0A395LZX3</accession>
<comment type="cofactor">
    <cofactor evidence="6">
        <name>a divalent metal cation</name>
        <dbReference type="ChEBI" id="CHEBI:60240"/>
    </cofactor>
</comment>
<dbReference type="GO" id="GO:0006741">
    <property type="term" value="P:NADP+ biosynthetic process"/>
    <property type="evidence" value="ECO:0007669"/>
    <property type="project" value="UniProtKB-UniRule"/>
</dbReference>
<feature type="binding site" evidence="6">
    <location>
        <begin position="66"/>
        <end position="67"/>
    </location>
    <ligand>
        <name>NAD(+)</name>
        <dbReference type="ChEBI" id="CHEBI:57540"/>
    </ligand>
</feature>
<dbReference type="InterPro" id="IPR016064">
    <property type="entry name" value="NAD/diacylglycerol_kinase_sf"/>
</dbReference>
<dbReference type="InterPro" id="IPR002504">
    <property type="entry name" value="NADK"/>
</dbReference>
<comment type="catalytic activity">
    <reaction evidence="5 6">
        <text>NAD(+) + ATP = ADP + NADP(+) + H(+)</text>
        <dbReference type="Rhea" id="RHEA:18629"/>
        <dbReference type="ChEBI" id="CHEBI:15378"/>
        <dbReference type="ChEBI" id="CHEBI:30616"/>
        <dbReference type="ChEBI" id="CHEBI:57540"/>
        <dbReference type="ChEBI" id="CHEBI:58349"/>
        <dbReference type="ChEBI" id="CHEBI:456216"/>
        <dbReference type="EC" id="2.7.1.23"/>
    </reaction>
</comment>
<keyword evidence="1 6" id="KW-0808">Transferase</keyword>
<dbReference type="InterPro" id="IPR017438">
    <property type="entry name" value="ATP-NAD_kinase_N"/>
</dbReference>
<feature type="binding site" evidence="6">
    <location>
        <position position="167"/>
    </location>
    <ligand>
        <name>NAD(+)</name>
        <dbReference type="ChEBI" id="CHEBI:57540"/>
    </ligand>
</feature>
<organism evidence="7 8">
    <name type="scientific">Candidatus Thermochlorobacter aerophilus</name>
    <dbReference type="NCBI Taxonomy" id="1868324"/>
    <lineage>
        <taxon>Bacteria</taxon>
        <taxon>Pseudomonadati</taxon>
        <taxon>Chlorobiota</taxon>
        <taxon>Chlorobiia</taxon>
        <taxon>Chlorobiales</taxon>
        <taxon>Candidatus Thermochlorobacteriaceae</taxon>
        <taxon>Candidatus Thermochlorobacter</taxon>
    </lineage>
</organism>
<comment type="caution">
    <text evidence="7">The sequence shown here is derived from an EMBL/GenBank/DDBJ whole genome shotgun (WGS) entry which is preliminary data.</text>
</comment>
<dbReference type="EC" id="2.7.1.23" evidence="6"/>
<comment type="subcellular location">
    <subcellularLocation>
        <location evidence="6">Cytoplasm</location>
    </subcellularLocation>
</comment>
<evidence type="ECO:0000256" key="4">
    <source>
        <dbReference type="ARBA" id="ARBA00023027"/>
    </source>
</evidence>
<dbReference type="PANTHER" id="PTHR20275:SF0">
    <property type="entry name" value="NAD KINASE"/>
    <property type="match status" value="1"/>
</dbReference>
<feature type="binding site" evidence="6">
    <location>
        <position position="148"/>
    </location>
    <ligand>
        <name>NAD(+)</name>
        <dbReference type="ChEBI" id="CHEBI:57540"/>
    </ligand>
</feature>
<dbReference type="InterPro" id="IPR017437">
    <property type="entry name" value="ATP-NAD_kinase_PpnK-typ_C"/>
</dbReference>
<dbReference type="GO" id="GO:0003951">
    <property type="term" value="F:NAD+ kinase activity"/>
    <property type="evidence" value="ECO:0007669"/>
    <property type="project" value="UniProtKB-UniRule"/>
</dbReference>
<dbReference type="Proteomes" id="UP000266389">
    <property type="component" value="Unassembled WGS sequence"/>
</dbReference>
<protein>
    <recommendedName>
        <fullName evidence="6">NAD kinase</fullName>
        <ecNumber evidence="6">2.7.1.23</ecNumber>
    </recommendedName>
    <alternativeName>
        <fullName evidence="6">ATP-dependent NAD kinase</fullName>
    </alternativeName>
</protein>
<keyword evidence="2 6" id="KW-0418">Kinase</keyword>
<evidence type="ECO:0000256" key="2">
    <source>
        <dbReference type="ARBA" id="ARBA00022777"/>
    </source>
</evidence>
<comment type="similarity">
    <text evidence="6">Belongs to the NAD kinase family.</text>
</comment>
<keyword evidence="6" id="KW-0067">ATP-binding</keyword>
<keyword evidence="6" id="KW-0547">Nucleotide-binding</keyword>
<feature type="binding site" evidence="6">
    <location>
        <position position="165"/>
    </location>
    <ligand>
        <name>NAD(+)</name>
        <dbReference type="ChEBI" id="CHEBI:57540"/>
    </ligand>
</feature>
<dbReference type="EMBL" id="PHFL01000049">
    <property type="protein sequence ID" value="RFM24075.1"/>
    <property type="molecule type" value="Genomic_DNA"/>
</dbReference>
<feature type="active site" description="Proton acceptor" evidence="6">
    <location>
        <position position="66"/>
    </location>
</feature>
<keyword evidence="3 6" id="KW-0521">NADP</keyword>
<gene>
    <name evidence="6" type="primary">nadK</name>
    <name evidence="7" type="ORF">D0433_08230</name>
</gene>
<evidence type="ECO:0000256" key="3">
    <source>
        <dbReference type="ARBA" id="ARBA00022857"/>
    </source>
</evidence>
<name>A0A395LZX3_9BACT</name>
<keyword evidence="4 6" id="KW-0520">NAD</keyword>
<keyword evidence="6" id="KW-0963">Cytoplasm</keyword>
<dbReference type="Pfam" id="PF20143">
    <property type="entry name" value="NAD_kinase_C"/>
    <property type="match status" value="1"/>
</dbReference>
<sequence>MIFGLSINIQRPDALSISEALIQWFKERQIDFVVEKTAAKILGEKRRCSLEALGKESDVLLSLGGDGTLLRLAHYANSKPILGINLGRLGFLAEFTVEEMYPAIERILKKNYTLEIRTQLEATVSIGKKKKVLRALNDVIVERGGYPRIPTITLRIDNHLVSDYRADGLIVSTSTGSTAYSMSAGGPIIVPKSRVFVITPICPHMLTVRPIVVSEEKQIELSVETPDEGFILNCDGSQQLKLTTQARVRIRKSDIGISIIANEKRNYYDVLRQKFLWGKEYL</sequence>
<comment type="caution">
    <text evidence="6">Lacks conserved residue(s) required for the propagation of feature annotation.</text>
</comment>
<dbReference type="GO" id="GO:0005524">
    <property type="term" value="F:ATP binding"/>
    <property type="evidence" value="ECO:0007669"/>
    <property type="project" value="UniProtKB-KW"/>
</dbReference>
<dbReference type="Gene3D" id="2.60.200.30">
    <property type="entry name" value="Probable inorganic polyphosphate/atp-NAD kinase, domain 2"/>
    <property type="match status" value="1"/>
</dbReference>
<proteinExistence type="inferred from homology"/>
<dbReference type="GO" id="GO:0019674">
    <property type="term" value="P:NAD+ metabolic process"/>
    <property type="evidence" value="ECO:0007669"/>
    <property type="project" value="InterPro"/>
</dbReference>
<feature type="binding site" evidence="6">
    <location>
        <begin position="178"/>
        <end position="183"/>
    </location>
    <ligand>
        <name>NAD(+)</name>
        <dbReference type="ChEBI" id="CHEBI:57540"/>
    </ligand>
</feature>
<dbReference type="Gene3D" id="3.40.50.10330">
    <property type="entry name" value="Probable inorganic polyphosphate/atp-NAD kinase, domain 1"/>
    <property type="match status" value="1"/>
</dbReference>
<evidence type="ECO:0000256" key="6">
    <source>
        <dbReference type="HAMAP-Rule" id="MF_00361"/>
    </source>
</evidence>
<feature type="binding site" evidence="6">
    <location>
        <position position="71"/>
    </location>
    <ligand>
        <name>NAD(+)</name>
        <dbReference type="ChEBI" id="CHEBI:57540"/>
    </ligand>
</feature>
<dbReference type="GO" id="GO:0051287">
    <property type="term" value="F:NAD binding"/>
    <property type="evidence" value="ECO:0007669"/>
    <property type="project" value="UniProtKB-ARBA"/>
</dbReference>
<evidence type="ECO:0000256" key="5">
    <source>
        <dbReference type="ARBA" id="ARBA00047925"/>
    </source>
</evidence>
<feature type="binding site" evidence="6">
    <location>
        <begin position="137"/>
        <end position="138"/>
    </location>
    <ligand>
        <name>NAD(+)</name>
        <dbReference type="ChEBI" id="CHEBI:57540"/>
    </ligand>
</feature>
<comment type="function">
    <text evidence="6">Involved in the regulation of the intracellular balance of NAD and NADP, and is a key enzyme in the biosynthesis of NADP. Catalyzes specifically the phosphorylation on 2'-hydroxyl of the adenosine moiety of NAD to yield NADP.</text>
</comment>
<dbReference type="Pfam" id="PF01513">
    <property type="entry name" value="NAD_kinase"/>
    <property type="match status" value="1"/>
</dbReference>
<evidence type="ECO:0000256" key="1">
    <source>
        <dbReference type="ARBA" id="ARBA00022679"/>
    </source>
</evidence>
<dbReference type="AlphaFoldDB" id="A0A395LZX3"/>
<evidence type="ECO:0000313" key="8">
    <source>
        <dbReference type="Proteomes" id="UP000266389"/>
    </source>
</evidence>
<dbReference type="HAMAP" id="MF_00361">
    <property type="entry name" value="NAD_kinase"/>
    <property type="match status" value="1"/>
</dbReference>